<dbReference type="EMBL" id="JAINUG010000274">
    <property type="protein sequence ID" value="KAJ8384289.1"/>
    <property type="molecule type" value="Genomic_DNA"/>
</dbReference>
<feature type="region of interest" description="Disordered" evidence="1">
    <location>
        <begin position="215"/>
        <end position="234"/>
    </location>
</feature>
<organism evidence="2 3">
    <name type="scientific">Aldrovandia affinis</name>
    <dbReference type="NCBI Taxonomy" id="143900"/>
    <lineage>
        <taxon>Eukaryota</taxon>
        <taxon>Metazoa</taxon>
        <taxon>Chordata</taxon>
        <taxon>Craniata</taxon>
        <taxon>Vertebrata</taxon>
        <taxon>Euteleostomi</taxon>
        <taxon>Actinopterygii</taxon>
        <taxon>Neopterygii</taxon>
        <taxon>Teleostei</taxon>
        <taxon>Notacanthiformes</taxon>
        <taxon>Halosauridae</taxon>
        <taxon>Aldrovandia</taxon>
    </lineage>
</organism>
<name>A0AAD7RHH5_9TELE</name>
<protein>
    <submittedName>
        <fullName evidence="2">Uncharacterized protein</fullName>
    </submittedName>
</protein>
<evidence type="ECO:0000313" key="2">
    <source>
        <dbReference type="EMBL" id="KAJ8384289.1"/>
    </source>
</evidence>
<feature type="region of interest" description="Disordered" evidence="1">
    <location>
        <begin position="1"/>
        <end position="32"/>
    </location>
</feature>
<keyword evidence="3" id="KW-1185">Reference proteome</keyword>
<proteinExistence type="predicted"/>
<evidence type="ECO:0000256" key="1">
    <source>
        <dbReference type="SAM" id="MobiDB-lite"/>
    </source>
</evidence>
<feature type="compositionally biased region" description="Gly residues" evidence="1">
    <location>
        <begin position="1"/>
        <end position="10"/>
    </location>
</feature>
<reference evidence="2" key="1">
    <citation type="journal article" date="2023" name="Science">
        <title>Genome structures resolve the early diversification of teleost fishes.</title>
        <authorList>
            <person name="Parey E."/>
            <person name="Louis A."/>
            <person name="Montfort J."/>
            <person name="Bouchez O."/>
            <person name="Roques C."/>
            <person name="Iampietro C."/>
            <person name="Lluch J."/>
            <person name="Castinel A."/>
            <person name="Donnadieu C."/>
            <person name="Desvignes T."/>
            <person name="Floi Bucao C."/>
            <person name="Jouanno E."/>
            <person name="Wen M."/>
            <person name="Mejri S."/>
            <person name="Dirks R."/>
            <person name="Jansen H."/>
            <person name="Henkel C."/>
            <person name="Chen W.J."/>
            <person name="Zahm M."/>
            <person name="Cabau C."/>
            <person name="Klopp C."/>
            <person name="Thompson A.W."/>
            <person name="Robinson-Rechavi M."/>
            <person name="Braasch I."/>
            <person name="Lecointre G."/>
            <person name="Bobe J."/>
            <person name="Postlethwait J.H."/>
            <person name="Berthelot C."/>
            <person name="Roest Crollius H."/>
            <person name="Guiguen Y."/>
        </authorList>
    </citation>
    <scope>NUCLEOTIDE SEQUENCE</scope>
    <source>
        <strain evidence="2">NC1722</strain>
    </source>
</reference>
<dbReference type="Proteomes" id="UP001221898">
    <property type="component" value="Unassembled WGS sequence"/>
</dbReference>
<accession>A0AAD7RHH5</accession>
<sequence length="234" mass="24369">MSEHGGGFDVGDGSERAAQSGGSYASPNLLSPPSPPQRVCHIHRCAGVPERTGGDECLAGAALLLLSLVPFAPTEPQAVVLLSRAPSPFAPPCRCNLPGTAAITDNNAAWLCSASSIARHHPNKPTVRICARTKQSRRLPGCGLSSLKPRGRQRGGTRYAGIYLPQRRQGLMKKRARGSGRAMGMQMPPASSLSAGSGIPPRGARVSLALMEWSGGGGGAAATTTHSKRKHRNL</sequence>
<dbReference type="AlphaFoldDB" id="A0AAD7RHH5"/>
<evidence type="ECO:0000313" key="3">
    <source>
        <dbReference type="Proteomes" id="UP001221898"/>
    </source>
</evidence>
<gene>
    <name evidence="2" type="ORF">AAFF_G00206460</name>
</gene>
<comment type="caution">
    <text evidence="2">The sequence shown here is derived from an EMBL/GenBank/DDBJ whole genome shotgun (WGS) entry which is preliminary data.</text>
</comment>